<keyword evidence="3" id="KW-1185">Reference proteome</keyword>
<evidence type="ECO:0000313" key="3">
    <source>
        <dbReference type="Proteomes" id="UP000469558"/>
    </source>
</evidence>
<feature type="region of interest" description="Disordered" evidence="1">
    <location>
        <begin position="145"/>
        <end position="200"/>
    </location>
</feature>
<reference evidence="2 3" key="1">
    <citation type="submission" date="2018-05" db="EMBL/GenBank/DDBJ databases">
        <title>Genome sequencing and assembly of the regulated plant pathogen Lachnellula willkommii and related sister species for the development of diagnostic species identification markers.</title>
        <authorList>
            <person name="Giroux E."/>
            <person name="Bilodeau G."/>
        </authorList>
    </citation>
    <scope>NUCLEOTIDE SEQUENCE [LARGE SCALE GENOMIC DNA]</scope>
    <source>
        <strain evidence="2 3">CBS 268.59</strain>
    </source>
</reference>
<gene>
    <name evidence="2" type="ORF">LSUE1_G005681</name>
</gene>
<name>A0A8T9CFW4_9HELO</name>
<evidence type="ECO:0000256" key="1">
    <source>
        <dbReference type="SAM" id="MobiDB-lite"/>
    </source>
</evidence>
<feature type="compositionally biased region" description="Basic and acidic residues" evidence="1">
    <location>
        <begin position="145"/>
        <end position="154"/>
    </location>
</feature>
<protein>
    <submittedName>
        <fullName evidence="2">Uncharacterized protein</fullName>
    </submittedName>
</protein>
<comment type="caution">
    <text evidence="2">The sequence shown here is derived from an EMBL/GenBank/DDBJ whole genome shotgun (WGS) entry which is preliminary data.</text>
</comment>
<dbReference type="EMBL" id="QGMK01000437">
    <property type="protein sequence ID" value="TVY81693.1"/>
    <property type="molecule type" value="Genomic_DNA"/>
</dbReference>
<feature type="non-terminal residue" evidence="2">
    <location>
        <position position="200"/>
    </location>
</feature>
<dbReference type="AlphaFoldDB" id="A0A8T9CFW4"/>
<proteinExistence type="predicted"/>
<sequence length="200" mass="21494">MESLKNATGFGSTAPDHTEEQKQQIYNSLPEEDKKKQTYTEWVKEAYADQYEKWMPWIEDQYLKWFGKDNKASYATKGNLLPLLKMAATLILEFKTDTLDQTKVTGIKQVDQVQDDVHNLVANQVGPNGFLAPVGNLVSNEGITRAERGGKDDSGTGSYGGPASAYTDPMIKNAQGAGESVAGGAQSIGQGVAGGAQTAG</sequence>
<dbReference type="Proteomes" id="UP000469558">
    <property type="component" value="Unassembled WGS sequence"/>
</dbReference>
<feature type="region of interest" description="Disordered" evidence="1">
    <location>
        <begin position="1"/>
        <end position="32"/>
    </location>
</feature>
<evidence type="ECO:0000313" key="2">
    <source>
        <dbReference type="EMBL" id="TVY81693.1"/>
    </source>
</evidence>
<accession>A0A8T9CFW4</accession>
<organism evidence="2 3">
    <name type="scientific">Lachnellula suecica</name>
    <dbReference type="NCBI Taxonomy" id="602035"/>
    <lineage>
        <taxon>Eukaryota</taxon>
        <taxon>Fungi</taxon>
        <taxon>Dikarya</taxon>
        <taxon>Ascomycota</taxon>
        <taxon>Pezizomycotina</taxon>
        <taxon>Leotiomycetes</taxon>
        <taxon>Helotiales</taxon>
        <taxon>Lachnaceae</taxon>
        <taxon>Lachnellula</taxon>
    </lineage>
</organism>
<feature type="compositionally biased region" description="Polar residues" evidence="1">
    <location>
        <begin position="1"/>
        <end position="11"/>
    </location>
</feature>
<dbReference type="OrthoDB" id="3001700at2759"/>